<keyword evidence="7" id="KW-0732">Signal</keyword>
<evidence type="ECO:0000256" key="1">
    <source>
        <dbReference type="ARBA" id="ARBA00004141"/>
    </source>
</evidence>
<evidence type="ECO:0000256" key="4">
    <source>
        <dbReference type="ARBA" id="ARBA00022989"/>
    </source>
</evidence>
<feature type="transmembrane region" description="Helical" evidence="6">
    <location>
        <begin position="253"/>
        <end position="272"/>
    </location>
</feature>
<feature type="transmembrane region" description="Helical" evidence="6">
    <location>
        <begin position="89"/>
        <end position="112"/>
    </location>
</feature>
<keyword evidence="5 6" id="KW-0472">Membrane</keyword>
<keyword evidence="10" id="KW-1185">Reference proteome</keyword>
<dbReference type="Pfam" id="PF03073">
    <property type="entry name" value="TspO_MBR"/>
    <property type="match status" value="1"/>
</dbReference>
<comment type="similarity">
    <text evidence="2">Belongs to the TspO/BZRP family.</text>
</comment>
<accession>A0A9K3LL99</accession>
<dbReference type="EMBL" id="JAGRRH010000021">
    <property type="protein sequence ID" value="KAG7347213.1"/>
    <property type="molecule type" value="Genomic_DNA"/>
</dbReference>
<dbReference type="FunFam" id="1.20.1260.100:FF:000001">
    <property type="entry name" value="translocator protein 2"/>
    <property type="match status" value="1"/>
</dbReference>
<dbReference type="CDD" id="cd15904">
    <property type="entry name" value="TSPO_MBR"/>
    <property type="match status" value="1"/>
</dbReference>
<gene>
    <name evidence="8" type="ORF">IV203_006282</name>
    <name evidence="9" type="ORF">IV203_037344</name>
</gene>
<evidence type="ECO:0000313" key="9">
    <source>
        <dbReference type="EMBL" id="KAG7364142.1"/>
    </source>
</evidence>
<evidence type="ECO:0000256" key="5">
    <source>
        <dbReference type="ARBA" id="ARBA00023136"/>
    </source>
</evidence>
<keyword evidence="4 6" id="KW-1133">Transmembrane helix</keyword>
<feature type="transmembrane region" description="Helical" evidence="6">
    <location>
        <begin position="278"/>
        <end position="300"/>
    </location>
</feature>
<evidence type="ECO:0000256" key="3">
    <source>
        <dbReference type="ARBA" id="ARBA00022692"/>
    </source>
</evidence>
<dbReference type="OrthoDB" id="8841220at2759"/>
<evidence type="ECO:0000313" key="10">
    <source>
        <dbReference type="Proteomes" id="UP000693970"/>
    </source>
</evidence>
<name>A0A9K3LL99_9STRA</name>
<dbReference type="InterPro" id="IPR004307">
    <property type="entry name" value="TspO_MBR"/>
</dbReference>
<dbReference type="EMBL" id="JAGRRH010000009">
    <property type="protein sequence ID" value="KAG7364142.1"/>
    <property type="molecule type" value="Genomic_DNA"/>
</dbReference>
<evidence type="ECO:0000256" key="7">
    <source>
        <dbReference type="SAM" id="SignalP"/>
    </source>
</evidence>
<dbReference type="PANTHER" id="PTHR10057">
    <property type="entry name" value="PERIPHERAL-TYPE BENZODIAZEPINE RECEPTOR"/>
    <property type="match status" value="1"/>
</dbReference>
<sequence>MKLPSLVLTFVCLLGCADGKAIFGNGDFSRASHSTLRGFSSHSNGVPFNQHASWTIPDQQFSSDDVISKSTTLALALRGGGCSDSDPTLFFKIGLGSILEAALMLGTIVASVKVSDKYPSIPTVFDLPLLELLASFVIIFASSLFGSIVDGSLSVASNQVLSPNVVPGDPGWYSKLKKPSWNPPGWVFPIMWLIVSKPTQLCAVSRILKFGISKGEDGATKLPLAILGMYVFHLSLGDAWNKVFFGLQCPGRGAAVITLFFGCLITSAYLFFTLDEQAGYYMLPTIGWVAIATALNWNIYRNNK</sequence>
<dbReference type="GO" id="GO:0016020">
    <property type="term" value="C:membrane"/>
    <property type="evidence" value="ECO:0007669"/>
    <property type="project" value="UniProtKB-SubCell"/>
</dbReference>
<dbReference type="Proteomes" id="UP000693970">
    <property type="component" value="Unassembled WGS sequence"/>
</dbReference>
<reference evidence="9" key="1">
    <citation type="journal article" date="2021" name="Sci. Rep.">
        <title>Diploid genomic architecture of Nitzschia inconspicua, an elite biomass production diatom.</title>
        <authorList>
            <person name="Oliver A."/>
            <person name="Podell S."/>
            <person name="Pinowska A."/>
            <person name="Traller J.C."/>
            <person name="Smith S.R."/>
            <person name="McClure R."/>
            <person name="Beliaev A."/>
            <person name="Bohutskyi P."/>
            <person name="Hill E.A."/>
            <person name="Rabines A."/>
            <person name="Zheng H."/>
            <person name="Allen L.Z."/>
            <person name="Kuo A."/>
            <person name="Grigoriev I.V."/>
            <person name="Allen A.E."/>
            <person name="Hazlebeck D."/>
            <person name="Allen E.E."/>
        </authorList>
    </citation>
    <scope>NUCLEOTIDE SEQUENCE</scope>
    <source>
        <strain evidence="9">Hildebrandi</strain>
    </source>
</reference>
<organism evidence="9 10">
    <name type="scientific">Nitzschia inconspicua</name>
    <dbReference type="NCBI Taxonomy" id="303405"/>
    <lineage>
        <taxon>Eukaryota</taxon>
        <taxon>Sar</taxon>
        <taxon>Stramenopiles</taxon>
        <taxon>Ochrophyta</taxon>
        <taxon>Bacillariophyta</taxon>
        <taxon>Bacillariophyceae</taxon>
        <taxon>Bacillariophycidae</taxon>
        <taxon>Bacillariales</taxon>
        <taxon>Bacillariaceae</taxon>
        <taxon>Nitzschia</taxon>
    </lineage>
</organism>
<evidence type="ECO:0000313" key="8">
    <source>
        <dbReference type="EMBL" id="KAG7347213.1"/>
    </source>
</evidence>
<reference evidence="9" key="2">
    <citation type="submission" date="2021-04" db="EMBL/GenBank/DDBJ databases">
        <authorList>
            <person name="Podell S."/>
        </authorList>
    </citation>
    <scope>NUCLEOTIDE SEQUENCE</scope>
    <source>
        <strain evidence="9">Hildebrandi</strain>
    </source>
</reference>
<dbReference type="AlphaFoldDB" id="A0A9K3LL99"/>
<keyword evidence="3 6" id="KW-0812">Transmembrane</keyword>
<protein>
    <submittedName>
        <fullName evidence="9">CrtTspO/MBR-related proteinK domain containing protein</fullName>
    </submittedName>
</protein>
<dbReference type="PANTHER" id="PTHR10057:SF0">
    <property type="entry name" value="TRANSLOCATOR PROTEIN"/>
    <property type="match status" value="1"/>
</dbReference>
<comment type="caution">
    <text evidence="9">The sequence shown here is derived from an EMBL/GenBank/DDBJ whole genome shotgun (WGS) entry which is preliminary data.</text>
</comment>
<proteinExistence type="inferred from homology"/>
<feature type="signal peptide" evidence="7">
    <location>
        <begin position="1"/>
        <end position="19"/>
    </location>
</feature>
<evidence type="ECO:0000256" key="2">
    <source>
        <dbReference type="ARBA" id="ARBA00007524"/>
    </source>
</evidence>
<evidence type="ECO:0000256" key="6">
    <source>
        <dbReference type="SAM" id="Phobius"/>
    </source>
</evidence>
<comment type="subcellular location">
    <subcellularLocation>
        <location evidence="1">Membrane</location>
        <topology evidence="1">Multi-pass membrane protein</topology>
    </subcellularLocation>
</comment>
<feature type="chain" id="PRO_5039844440" evidence="7">
    <location>
        <begin position="20"/>
        <end position="304"/>
    </location>
</feature>
<feature type="transmembrane region" description="Helical" evidence="6">
    <location>
        <begin position="124"/>
        <end position="145"/>
    </location>
</feature>